<evidence type="ECO:0000259" key="4">
    <source>
        <dbReference type="PROSITE" id="PS01124"/>
    </source>
</evidence>
<dbReference type="RefSeq" id="WP_353546326.1">
    <property type="nucleotide sequence ID" value="NZ_JAGKSB010000004.1"/>
</dbReference>
<evidence type="ECO:0000256" key="1">
    <source>
        <dbReference type="ARBA" id="ARBA00023015"/>
    </source>
</evidence>
<dbReference type="AlphaFoldDB" id="A0A8T4H6Q9"/>
<dbReference type="GO" id="GO:0043565">
    <property type="term" value="F:sequence-specific DNA binding"/>
    <property type="evidence" value="ECO:0007669"/>
    <property type="project" value="InterPro"/>
</dbReference>
<evidence type="ECO:0000313" key="6">
    <source>
        <dbReference type="Proteomes" id="UP000679691"/>
    </source>
</evidence>
<keyword evidence="1" id="KW-0805">Transcription regulation</keyword>
<dbReference type="Pfam" id="PF12833">
    <property type="entry name" value="HTH_18"/>
    <property type="match status" value="1"/>
</dbReference>
<keyword evidence="6" id="KW-1185">Reference proteome</keyword>
<evidence type="ECO:0000256" key="3">
    <source>
        <dbReference type="ARBA" id="ARBA00023163"/>
    </source>
</evidence>
<dbReference type="InterPro" id="IPR037923">
    <property type="entry name" value="HTH-like"/>
</dbReference>
<dbReference type="InterPro" id="IPR018060">
    <property type="entry name" value="HTH_AraC"/>
</dbReference>
<proteinExistence type="predicted"/>
<dbReference type="SMART" id="SM00342">
    <property type="entry name" value="HTH_ARAC"/>
    <property type="match status" value="1"/>
</dbReference>
<evidence type="ECO:0000313" key="5">
    <source>
        <dbReference type="EMBL" id="MBP3942840.1"/>
    </source>
</evidence>
<dbReference type="Proteomes" id="UP000679691">
    <property type="component" value="Unassembled WGS sequence"/>
</dbReference>
<dbReference type="InterPro" id="IPR009057">
    <property type="entry name" value="Homeodomain-like_sf"/>
</dbReference>
<comment type="caution">
    <text evidence="5">The sequence shown here is derived from an EMBL/GenBank/DDBJ whole genome shotgun (WGS) entry which is preliminary data.</text>
</comment>
<protein>
    <submittedName>
        <fullName evidence="5">Helix-turn-helix domain-containing protein</fullName>
    </submittedName>
</protein>
<keyword evidence="2" id="KW-0238">DNA-binding</keyword>
<dbReference type="PANTHER" id="PTHR43280">
    <property type="entry name" value="ARAC-FAMILY TRANSCRIPTIONAL REGULATOR"/>
    <property type="match status" value="1"/>
</dbReference>
<feature type="domain" description="HTH araC/xylS-type" evidence="4">
    <location>
        <begin position="187"/>
        <end position="285"/>
    </location>
</feature>
<evidence type="ECO:0000256" key="2">
    <source>
        <dbReference type="ARBA" id="ARBA00023125"/>
    </source>
</evidence>
<dbReference type="InterPro" id="IPR003313">
    <property type="entry name" value="AraC-bd"/>
</dbReference>
<keyword evidence="3" id="KW-0804">Transcription</keyword>
<dbReference type="SUPFAM" id="SSF51215">
    <property type="entry name" value="Regulatory protein AraC"/>
    <property type="match status" value="1"/>
</dbReference>
<sequence length="289" mass="33757">MSNNIIHYDFKSGLPLEIEIVDIRELYKQAKESLTSLHRADFYHIIWFEEGFPTHNLDFKPIDIKPNSLLFLPKGIVHSFDAEVPFKAKAILFTDAFFGQQADDIQFLRQRLLFNDLFEVAHLQLTTPDPYASIWKLITEELAREKDSNQAIIVKNLLSSFLLYAERAFKSQAKKELQPSQDLQLVLRFRDLLEVNFKTHKLVSYYAQHCYVTEKKLNAATSRILGKTPKQLIDERVLLEAKRLLAYSKETVKEISFSLGFEEPTNFIKYFKKHSKLRPVEFRVQLNAV</sequence>
<name>A0A8T4H6Q9_9SPHI</name>
<dbReference type="GO" id="GO:0003700">
    <property type="term" value="F:DNA-binding transcription factor activity"/>
    <property type="evidence" value="ECO:0007669"/>
    <property type="project" value="InterPro"/>
</dbReference>
<dbReference type="Gene3D" id="1.10.10.60">
    <property type="entry name" value="Homeodomain-like"/>
    <property type="match status" value="1"/>
</dbReference>
<dbReference type="Pfam" id="PF02311">
    <property type="entry name" value="AraC_binding"/>
    <property type="match status" value="1"/>
</dbReference>
<dbReference type="SUPFAM" id="SSF46689">
    <property type="entry name" value="Homeodomain-like"/>
    <property type="match status" value="1"/>
</dbReference>
<dbReference type="PANTHER" id="PTHR43280:SF32">
    <property type="entry name" value="TRANSCRIPTIONAL REGULATORY PROTEIN"/>
    <property type="match status" value="1"/>
</dbReference>
<gene>
    <name evidence="5" type="ORF">J5U18_04560</name>
</gene>
<dbReference type="PROSITE" id="PS01124">
    <property type="entry name" value="HTH_ARAC_FAMILY_2"/>
    <property type="match status" value="1"/>
</dbReference>
<reference evidence="5" key="1">
    <citation type="submission" date="2021-03" db="EMBL/GenBank/DDBJ databases">
        <authorList>
            <person name="Lu T."/>
            <person name="Wang Q."/>
            <person name="Han X."/>
        </authorList>
    </citation>
    <scope>NUCLEOTIDE SEQUENCE</scope>
    <source>
        <strain evidence="5">WQ 2009</strain>
    </source>
</reference>
<organism evidence="5 6">
    <name type="scientific">Rhinopithecimicrobium faecis</name>
    <dbReference type="NCBI Taxonomy" id="2820698"/>
    <lineage>
        <taxon>Bacteria</taxon>
        <taxon>Pseudomonadati</taxon>
        <taxon>Bacteroidota</taxon>
        <taxon>Sphingobacteriia</taxon>
        <taxon>Sphingobacteriales</taxon>
        <taxon>Sphingobacteriaceae</taxon>
        <taxon>Rhinopithecimicrobium</taxon>
    </lineage>
</organism>
<dbReference type="EMBL" id="JAGKSB010000004">
    <property type="protein sequence ID" value="MBP3942840.1"/>
    <property type="molecule type" value="Genomic_DNA"/>
</dbReference>
<accession>A0A8T4H6Q9</accession>